<dbReference type="InterPro" id="IPR027417">
    <property type="entry name" value="P-loop_NTPase"/>
</dbReference>
<comment type="similarity">
    <text evidence="1">Belongs to the dynein heavy chain family.</text>
</comment>
<dbReference type="EMBL" id="BMAT01009212">
    <property type="protein sequence ID" value="GFS01679.1"/>
    <property type="molecule type" value="Genomic_DNA"/>
</dbReference>
<proteinExistence type="inferred from homology"/>
<dbReference type="PANTHER" id="PTHR22878">
    <property type="entry name" value="DYNEIN HEAVY CHAIN 6, AXONEMAL-LIKE-RELATED"/>
    <property type="match status" value="1"/>
</dbReference>
<dbReference type="Proteomes" id="UP000762676">
    <property type="component" value="Unassembled WGS sequence"/>
</dbReference>
<feature type="domain" description="Dynein heavy chain AAA module D4" evidence="3">
    <location>
        <begin position="101"/>
        <end position="225"/>
    </location>
</feature>
<dbReference type="InterPro" id="IPR024317">
    <property type="entry name" value="Dynein_heavy_chain_D4_dom"/>
</dbReference>
<dbReference type="FunFam" id="1.20.920.30:FF:000002">
    <property type="entry name" value="Dynein axonemal heavy chain 3"/>
    <property type="match status" value="1"/>
</dbReference>
<reference evidence="4 5" key="1">
    <citation type="journal article" date="2021" name="Elife">
        <title>Chloroplast acquisition without the gene transfer in kleptoplastic sea slugs, Plakobranchus ocellatus.</title>
        <authorList>
            <person name="Maeda T."/>
            <person name="Takahashi S."/>
            <person name="Yoshida T."/>
            <person name="Shimamura S."/>
            <person name="Takaki Y."/>
            <person name="Nagai Y."/>
            <person name="Toyoda A."/>
            <person name="Suzuki Y."/>
            <person name="Arimoto A."/>
            <person name="Ishii H."/>
            <person name="Satoh N."/>
            <person name="Nishiyama T."/>
            <person name="Hasebe M."/>
            <person name="Maruyama T."/>
            <person name="Minagawa J."/>
            <person name="Obokata J."/>
            <person name="Shigenobu S."/>
        </authorList>
    </citation>
    <scope>NUCLEOTIDE SEQUENCE [LARGE SCALE GENOMIC DNA]</scope>
</reference>
<keyword evidence="5" id="KW-1185">Reference proteome</keyword>
<accession>A0AAV4HU10</accession>
<dbReference type="GO" id="GO:0007018">
    <property type="term" value="P:microtubule-based movement"/>
    <property type="evidence" value="ECO:0007669"/>
    <property type="project" value="InterPro"/>
</dbReference>
<dbReference type="Pfam" id="PF12780">
    <property type="entry name" value="AAA_8"/>
    <property type="match status" value="1"/>
</dbReference>
<evidence type="ECO:0000313" key="5">
    <source>
        <dbReference type="Proteomes" id="UP000762676"/>
    </source>
</evidence>
<dbReference type="InterPro" id="IPR026983">
    <property type="entry name" value="DHC"/>
</dbReference>
<dbReference type="GO" id="GO:0045505">
    <property type="term" value="F:dynein intermediate chain binding"/>
    <property type="evidence" value="ECO:0007669"/>
    <property type="project" value="InterPro"/>
</dbReference>
<dbReference type="Gene3D" id="1.20.920.30">
    <property type="match status" value="1"/>
</dbReference>
<dbReference type="SUPFAM" id="SSF52540">
    <property type="entry name" value="P-loop containing nucleoside triphosphate hydrolases"/>
    <property type="match status" value="1"/>
</dbReference>
<name>A0AAV4HU10_9GAST</name>
<evidence type="ECO:0000256" key="2">
    <source>
        <dbReference type="SAM" id="MobiDB-lite"/>
    </source>
</evidence>
<gene>
    <name evidence="4" type="ORF">ElyMa_004587900</name>
</gene>
<dbReference type="GO" id="GO:0030286">
    <property type="term" value="C:dynein complex"/>
    <property type="evidence" value="ECO:0007669"/>
    <property type="project" value="InterPro"/>
</dbReference>
<dbReference type="GO" id="GO:0051959">
    <property type="term" value="F:dynein light intermediate chain binding"/>
    <property type="evidence" value="ECO:0007669"/>
    <property type="project" value="InterPro"/>
</dbReference>
<protein>
    <submittedName>
        <fullName evidence="4">Dynein heavy chain 12, axonemal</fullName>
    </submittedName>
</protein>
<feature type="region of interest" description="Disordered" evidence="2">
    <location>
        <begin position="414"/>
        <end position="433"/>
    </location>
</feature>
<sequence length="433" mass="49192">MRVFYDRLTDDADREWLFKTVSTLLKEQFKESMDGLFANLAAQENAKIREEDLRSLMFGDYMDTDALPEDRVYLEVSSLDSFYNVVGVCLEEYNNTHKNGMNLVIFRYVLEHLSRICRILRQPGGNALLVGVGGSGRQSLTRLATAMAGYNLFQPEISKNYGMAEWREDVKSVLNAAGGQGKTTVFLITDTQIKEEAFLEDIDALLNSGEVPNLFASDEKAEIMEAWPDDALMRVANKFLEEADIEDKEKEEVVNICKSFHQSVRELSERFLGQLGRHNYVTPTSYLELINSFKNLLQKKQDETMKAKRRYVVGLEKLAFAASQVSGMQKELEELQPQLVVSAAENEKMLVVIEKESKEVEQTSEKVKADEAVANESASQAQALKDDCEAQLAEAIPALELAIAALNTLKVRERDTHTHRKHRERKREIVRLY</sequence>
<evidence type="ECO:0000256" key="1">
    <source>
        <dbReference type="ARBA" id="ARBA00008887"/>
    </source>
</evidence>
<organism evidence="4 5">
    <name type="scientific">Elysia marginata</name>
    <dbReference type="NCBI Taxonomy" id="1093978"/>
    <lineage>
        <taxon>Eukaryota</taxon>
        <taxon>Metazoa</taxon>
        <taxon>Spiralia</taxon>
        <taxon>Lophotrochozoa</taxon>
        <taxon>Mollusca</taxon>
        <taxon>Gastropoda</taxon>
        <taxon>Heterobranchia</taxon>
        <taxon>Euthyneura</taxon>
        <taxon>Panpulmonata</taxon>
        <taxon>Sacoglossa</taxon>
        <taxon>Placobranchoidea</taxon>
        <taxon>Plakobranchidae</taxon>
        <taxon>Elysia</taxon>
    </lineage>
</organism>
<dbReference type="AlphaFoldDB" id="A0AAV4HU10"/>
<dbReference type="Gene3D" id="1.20.920.20">
    <property type="match status" value="1"/>
</dbReference>
<evidence type="ECO:0000313" key="4">
    <source>
        <dbReference type="EMBL" id="GFS01679.1"/>
    </source>
</evidence>
<evidence type="ECO:0000259" key="3">
    <source>
        <dbReference type="Pfam" id="PF12780"/>
    </source>
</evidence>
<comment type="caution">
    <text evidence="4">The sequence shown here is derived from an EMBL/GenBank/DDBJ whole genome shotgun (WGS) entry which is preliminary data.</text>
</comment>
<dbReference type="PANTHER" id="PTHR22878:SF70">
    <property type="entry name" value="DYNEIN HEAVY CHAIN 2, AXONEMAL"/>
    <property type="match status" value="1"/>
</dbReference>
<dbReference type="Gene3D" id="3.40.50.300">
    <property type="entry name" value="P-loop containing nucleotide triphosphate hydrolases"/>
    <property type="match status" value="1"/>
</dbReference>